<organism evidence="3 4">
    <name type="scientific">Rurimicrobium arvi</name>
    <dbReference type="NCBI Taxonomy" id="2049916"/>
    <lineage>
        <taxon>Bacteria</taxon>
        <taxon>Pseudomonadati</taxon>
        <taxon>Bacteroidota</taxon>
        <taxon>Chitinophagia</taxon>
        <taxon>Chitinophagales</taxon>
        <taxon>Chitinophagaceae</taxon>
        <taxon>Rurimicrobium</taxon>
    </lineage>
</organism>
<evidence type="ECO:0000313" key="4">
    <source>
        <dbReference type="Proteomes" id="UP001501410"/>
    </source>
</evidence>
<dbReference type="Pfam" id="PF03960">
    <property type="entry name" value="ArsC"/>
    <property type="match status" value="1"/>
</dbReference>
<dbReference type="InterPro" id="IPR036249">
    <property type="entry name" value="Thioredoxin-like_sf"/>
</dbReference>
<gene>
    <name evidence="3" type="ORF">GCM10023092_06610</name>
</gene>
<protein>
    <submittedName>
        <fullName evidence="3">Arsenate reductase</fullName>
    </submittedName>
</protein>
<sequence>MRPIFYYLATCSTCQKIIQEAGITPDKFDMQDIKTDKITAKQLDDMKALAGNYEALFSRRSMQYTARGLKDVNLSEKDFRNLILEEYTFLKRPVAVIDKEIFIGNTKANVQALKERASQL</sequence>
<name>A0ABP8MH91_9BACT</name>
<comment type="caution">
    <text evidence="3">The sequence shown here is derived from an EMBL/GenBank/DDBJ whole genome shotgun (WGS) entry which is preliminary data.</text>
</comment>
<accession>A0ABP8MH91</accession>
<keyword evidence="4" id="KW-1185">Reference proteome</keyword>
<dbReference type="EMBL" id="BAABEZ010000004">
    <property type="protein sequence ID" value="GAA4450556.1"/>
    <property type="molecule type" value="Genomic_DNA"/>
</dbReference>
<dbReference type="Proteomes" id="UP001501410">
    <property type="component" value="Unassembled WGS sequence"/>
</dbReference>
<evidence type="ECO:0000256" key="2">
    <source>
        <dbReference type="PROSITE-ProRule" id="PRU01282"/>
    </source>
</evidence>
<dbReference type="PANTHER" id="PTHR30041:SF8">
    <property type="entry name" value="PROTEIN YFFB"/>
    <property type="match status" value="1"/>
</dbReference>
<dbReference type="PANTHER" id="PTHR30041">
    <property type="entry name" value="ARSENATE REDUCTASE"/>
    <property type="match status" value="1"/>
</dbReference>
<dbReference type="Gene3D" id="3.40.30.10">
    <property type="entry name" value="Glutaredoxin"/>
    <property type="match status" value="1"/>
</dbReference>
<evidence type="ECO:0000313" key="3">
    <source>
        <dbReference type="EMBL" id="GAA4450556.1"/>
    </source>
</evidence>
<reference evidence="4" key="1">
    <citation type="journal article" date="2019" name="Int. J. Syst. Evol. Microbiol.">
        <title>The Global Catalogue of Microorganisms (GCM) 10K type strain sequencing project: providing services to taxonomists for standard genome sequencing and annotation.</title>
        <authorList>
            <consortium name="The Broad Institute Genomics Platform"/>
            <consortium name="The Broad Institute Genome Sequencing Center for Infectious Disease"/>
            <person name="Wu L."/>
            <person name="Ma J."/>
        </authorList>
    </citation>
    <scope>NUCLEOTIDE SEQUENCE [LARGE SCALE GENOMIC DNA]</scope>
    <source>
        <strain evidence="4">JCM 31921</strain>
    </source>
</reference>
<evidence type="ECO:0000256" key="1">
    <source>
        <dbReference type="ARBA" id="ARBA00007198"/>
    </source>
</evidence>
<proteinExistence type="inferred from homology"/>
<comment type="similarity">
    <text evidence="1 2">Belongs to the ArsC family.</text>
</comment>
<dbReference type="InterPro" id="IPR006660">
    <property type="entry name" value="Arsenate_reductase-like"/>
</dbReference>
<dbReference type="PROSITE" id="PS51353">
    <property type="entry name" value="ARSC"/>
    <property type="match status" value="1"/>
</dbReference>
<dbReference type="SUPFAM" id="SSF52833">
    <property type="entry name" value="Thioredoxin-like"/>
    <property type="match status" value="1"/>
</dbReference>
<dbReference type="RefSeq" id="WP_344822666.1">
    <property type="nucleotide sequence ID" value="NZ_BAABEZ010000004.1"/>
</dbReference>